<evidence type="ECO:0000256" key="5">
    <source>
        <dbReference type="ARBA" id="ARBA00022801"/>
    </source>
</evidence>
<keyword evidence="7" id="KW-0624">Polysaccharide degradation</keyword>
<dbReference type="Proteomes" id="UP000219329">
    <property type="component" value="Unassembled WGS sequence"/>
</dbReference>
<proteinExistence type="predicted"/>
<evidence type="ECO:0000256" key="6">
    <source>
        <dbReference type="ARBA" id="ARBA00023277"/>
    </source>
</evidence>
<dbReference type="PANTHER" id="PTHR38050:SF2">
    <property type="entry name" value="FERULOYL ESTERASE C-RELATED"/>
    <property type="match status" value="1"/>
</dbReference>
<comment type="subcellular location">
    <subcellularLocation>
        <location evidence="1">Secreted</location>
    </subcellularLocation>
</comment>
<evidence type="ECO:0000256" key="4">
    <source>
        <dbReference type="ARBA" id="ARBA00022729"/>
    </source>
</evidence>
<keyword evidence="2" id="KW-0964">Secreted</keyword>
<name>A0A2A5W751_9GAMM</name>
<evidence type="ECO:0000256" key="3">
    <source>
        <dbReference type="ARBA" id="ARBA00022651"/>
    </source>
</evidence>
<evidence type="ECO:0000313" key="11">
    <source>
        <dbReference type="Proteomes" id="UP000219329"/>
    </source>
</evidence>
<keyword evidence="4" id="KW-0732">Signal</keyword>
<evidence type="ECO:0000259" key="9">
    <source>
        <dbReference type="Pfam" id="PF02230"/>
    </source>
</evidence>
<evidence type="ECO:0000256" key="2">
    <source>
        <dbReference type="ARBA" id="ARBA00022525"/>
    </source>
</evidence>
<dbReference type="InterPro" id="IPR029058">
    <property type="entry name" value="AB_hydrolase_fold"/>
</dbReference>
<evidence type="ECO:0000256" key="8">
    <source>
        <dbReference type="SAM" id="Phobius"/>
    </source>
</evidence>
<dbReference type="InterPro" id="IPR003140">
    <property type="entry name" value="PLipase/COase/thioEstase"/>
</dbReference>
<dbReference type="GO" id="GO:0045493">
    <property type="term" value="P:xylan catabolic process"/>
    <property type="evidence" value="ECO:0007669"/>
    <property type="project" value="UniProtKB-KW"/>
</dbReference>
<evidence type="ECO:0000256" key="1">
    <source>
        <dbReference type="ARBA" id="ARBA00004613"/>
    </source>
</evidence>
<reference evidence="10 11" key="1">
    <citation type="submission" date="2017-08" db="EMBL/GenBank/DDBJ databases">
        <title>Fine stratification of microbial communities through a metagenomic profile of the photic zone.</title>
        <authorList>
            <person name="Haro-Moreno J.M."/>
            <person name="Lopez-Perez M."/>
            <person name="De La Torre J."/>
            <person name="Picazo A."/>
            <person name="Camacho A."/>
            <person name="Rodriguez-Valera F."/>
        </authorList>
    </citation>
    <scope>NUCLEOTIDE SEQUENCE [LARGE SCALE GENOMIC DNA]</scope>
    <source>
        <strain evidence="10">MED-G28</strain>
    </source>
</reference>
<dbReference type="Pfam" id="PF02230">
    <property type="entry name" value="Abhydrolase_2"/>
    <property type="match status" value="1"/>
</dbReference>
<dbReference type="PANTHER" id="PTHR38050">
    <property type="match status" value="1"/>
</dbReference>
<keyword evidence="8" id="KW-0472">Membrane</keyword>
<protein>
    <recommendedName>
        <fullName evidence="9">Phospholipase/carboxylesterase/thioesterase domain-containing protein</fullName>
    </recommendedName>
</protein>
<feature type="transmembrane region" description="Helical" evidence="8">
    <location>
        <begin position="30"/>
        <end position="63"/>
    </location>
</feature>
<keyword evidence="3" id="KW-0858">Xylan degradation</keyword>
<sequence length="467" mass="50958">MTNYTTLGGRVTCTQCNALSKRTRQARGRFWLNVVFPLNLVCCLSMVMSYIKLFIFALAPFFFSSAVAQTIDQGRGPVQLTVPQNYNEKSPTPLIILLHGFRSTGSIQDSYLGFSDIANDNGFLFIAPTGSVNPEGKTFWNATPACCDFFGSNVDDVGYIKELIDSIKLEYNVDANRVYLVGHSNGGFMSYQVAYNHPSIIAAVVSLAGASHDEVRPAPAGQVHTLQIHGTRDLTIRFSGGFNFGSAYPGAVETVTTWAGYNGCSLVAEEGQTLDLVANLAGNETTSEIYDDGCKSGGSAELWTIEAGGHIPLFSNSFAQQVVDWLFVHAKSDWPADYNGVKPSAMLGLSYNNIGNFSSADNSIYTCVRAVENGIPTAIGGIEQFDIAMKIISYELGVIQVTNSRLFNSDDVRNENNELPDCSGMFELSTNLYTDIIQVGNQVFEVVFELRDSVNLEFDLVNFLELN</sequence>
<evidence type="ECO:0000313" key="10">
    <source>
        <dbReference type="EMBL" id="PDH32134.1"/>
    </source>
</evidence>
<accession>A0A2A5W751</accession>
<dbReference type="Gene3D" id="3.40.50.1820">
    <property type="entry name" value="alpha/beta hydrolase"/>
    <property type="match status" value="1"/>
</dbReference>
<organism evidence="10 11">
    <name type="scientific">OM182 bacterium MED-G28</name>
    <dbReference type="NCBI Taxonomy" id="1986256"/>
    <lineage>
        <taxon>Bacteria</taxon>
        <taxon>Pseudomonadati</taxon>
        <taxon>Pseudomonadota</taxon>
        <taxon>Gammaproteobacteria</taxon>
        <taxon>OMG group</taxon>
        <taxon>OM182 clade</taxon>
    </lineage>
</organism>
<dbReference type="GO" id="GO:0030600">
    <property type="term" value="F:feruloyl esterase activity"/>
    <property type="evidence" value="ECO:0007669"/>
    <property type="project" value="InterPro"/>
</dbReference>
<gene>
    <name evidence="10" type="ORF">CNF02_12965</name>
</gene>
<dbReference type="EMBL" id="NTJZ01000022">
    <property type="protein sequence ID" value="PDH32134.1"/>
    <property type="molecule type" value="Genomic_DNA"/>
</dbReference>
<feature type="domain" description="Phospholipase/carboxylesterase/thioesterase" evidence="9">
    <location>
        <begin position="88"/>
        <end position="244"/>
    </location>
</feature>
<keyword evidence="5" id="KW-0378">Hydrolase</keyword>
<dbReference type="SUPFAM" id="SSF53474">
    <property type="entry name" value="alpha/beta-Hydrolases"/>
    <property type="match status" value="1"/>
</dbReference>
<dbReference type="AlphaFoldDB" id="A0A2A5W751"/>
<keyword evidence="8" id="KW-0812">Transmembrane</keyword>
<dbReference type="InterPro" id="IPR043595">
    <property type="entry name" value="FaeB/C/D"/>
</dbReference>
<dbReference type="GO" id="GO:0005576">
    <property type="term" value="C:extracellular region"/>
    <property type="evidence" value="ECO:0007669"/>
    <property type="project" value="UniProtKB-SubCell"/>
</dbReference>
<keyword evidence="6" id="KW-0119">Carbohydrate metabolism</keyword>
<keyword evidence="8" id="KW-1133">Transmembrane helix</keyword>
<comment type="caution">
    <text evidence="10">The sequence shown here is derived from an EMBL/GenBank/DDBJ whole genome shotgun (WGS) entry which is preliminary data.</text>
</comment>
<evidence type="ECO:0000256" key="7">
    <source>
        <dbReference type="ARBA" id="ARBA00023326"/>
    </source>
</evidence>